<feature type="compositionally biased region" description="Basic and acidic residues" evidence="6">
    <location>
        <begin position="26"/>
        <end position="40"/>
    </location>
</feature>
<evidence type="ECO:0000259" key="7">
    <source>
        <dbReference type="Pfam" id="PF03775"/>
    </source>
</evidence>
<protein>
    <recommendedName>
        <fullName evidence="5">Probable septum site-determining protein MinC</fullName>
    </recommendedName>
</protein>
<evidence type="ECO:0000256" key="3">
    <source>
        <dbReference type="ARBA" id="ARBA00023306"/>
    </source>
</evidence>
<dbReference type="Pfam" id="PF03775">
    <property type="entry name" value="MinC_C"/>
    <property type="match status" value="1"/>
</dbReference>
<organism evidence="9 10">
    <name type="scientific">Mastigocoleus testarum BC008</name>
    <dbReference type="NCBI Taxonomy" id="371196"/>
    <lineage>
        <taxon>Bacteria</taxon>
        <taxon>Bacillati</taxon>
        <taxon>Cyanobacteriota</taxon>
        <taxon>Cyanophyceae</taxon>
        <taxon>Nostocales</taxon>
        <taxon>Hapalosiphonaceae</taxon>
        <taxon>Mastigocoleus</taxon>
    </lineage>
</organism>
<dbReference type="PANTHER" id="PTHR34108:SF1">
    <property type="entry name" value="SEPTUM SITE-DETERMINING PROTEIN MINC"/>
    <property type="match status" value="1"/>
</dbReference>
<comment type="similarity">
    <text evidence="5">Belongs to the MinC family.</text>
</comment>
<comment type="subunit">
    <text evidence="4 5">Interacts with MinD and FtsZ.</text>
</comment>
<evidence type="ECO:0000256" key="6">
    <source>
        <dbReference type="SAM" id="MobiDB-lite"/>
    </source>
</evidence>
<dbReference type="Gene3D" id="2.160.20.70">
    <property type="match status" value="1"/>
</dbReference>
<comment type="caution">
    <text evidence="9">The sequence shown here is derived from an EMBL/GenBank/DDBJ whole genome shotgun (WGS) entry which is preliminary data.</text>
</comment>
<dbReference type="AlphaFoldDB" id="A0A0V7ZXE2"/>
<accession>A0A0V7ZXE2</accession>
<dbReference type="EMBL" id="LMTZ01000034">
    <property type="protein sequence ID" value="KST69172.1"/>
    <property type="molecule type" value="Genomic_DNA"/>
</dbReference>
<evidence type="ECO:0000256" key="1">
    <source>
        <dbReference type="ARBA" id="ARBA00022618"/>
    </source>
</evidence>
<keyword evidence="10" id="KW-1185">Reference proteome</keyword>
<comment type="function">
    <text evidence="5">Cell division inhibitor that blocks the formation of polar Z ring septums. Rapidly oscillates between the poles of the cell to destabilize FtsZ filaments that have formed before they mature into polar Z rings. Prevents FtsZ polymerization.</text>
</comment>
<name>A0A0V7ZXE2_9CYAN</name>
<dbReference type="NCBIfam" id="NF001778">
    <property type="entry name" value="PRK00513.2-4"/>
    <property type="match status" value="1"/>
</dbReference>
<feature type="compositionally biased region" description="Basic and acidic residues" evidence="6">
    <location>
        <begin position="63"/>
        <end position="76"/>
    </location>
</feature>
<dbReference type="PANTHER" id="PTHR34108">
    <property type="entry name" value="SEPTUM SITE-DETERMINING PROTEIN MINC"/>
    <property type="match status" value="1"/>
</dbReference>
<feature type="compositionally biased region" description="Polar residues" evidence="6">
    <location>
        <begin position="41"/>
        <end position="61"/>
    </location>
</feature>
<evidence type="ECO:0000313" key="8">
    <source>
        <dbReference type="EMBL" id="KST69172.1"/>
    </source>
</evidence>
<reference evidence="9 10" key="1">
    <citation type="journal article" date="2015" name="Genome Announc.">
        <title>Draft Genome of the Euendolithic (true boring) Cyanobacterium Mastigocoleus testarum strain BC008.</title>
        <authorList>
            <person name="Guida B.S."/>
            <person name="Garcia-Pichel F."/>
        </authorList>
    </citation>
    <scope>NUCLEOTIDE SEQUENCE [LARGE SCALE GENOMIC DNA]</scope>
    <source>
        <strain evidence="9 10">BC008</strain>
    </source>
</reference>
<evidence type="ECO:0000313" key="10">
    <source>
        <dbReference type="Proteomes" id="UP000053372"/>
    </source>
</evidence>
<gene>
    <name evidence="5" type="primary">minC</name>
    <name evidence="8" type="ORF">BC008_03015</name>
    <name evidence="9" type="ORF">BC008_03115</name>
</gene>
<dbReference type="GO" id="GO:0000902">
    <property type="term" value="P:cell morphogenesis"/>
    <property type="evidence" value="ECO:0007669"/>
    <property type="project" value="InterPro"/>
</dbReference>
<keyword evidence="1 5" id="KW-0132">Cell division</keyword>
<dbReference type="RefSeq" id="WP_027844159.1">
    <property type="nucleotide sequence ID" value="NZ_LMTZ01000033.1"/>
</dbReference>
<evidence type="ECO:0000256" key="2">
    <source>
        <dbReference type="ARBA" id="ARBA00023210"/>
    </source>
</evidence>
<dbReference type="InterPro" id="IPR016098">
    <property type="entry name" value="CAP/MinC_C"/>
</dbReference>
<keyword evidence="3 5" id="KW-0131">Cell cycle</keyword>
<dbReference type="InterPro" id="IPR013033">
    <property type="entry name" value="MinC"/>
</dbReference>
<keyword evidence="2 5" id="KW-0717">Septation</keyword>
<dbReference type="Proteomes" id="UP000053372">
    <property type="component" value="Unassembled WGS sequence"/>
</dbReference>
<dbReference type="OrthoDB" id="9790810at2"/>
<dbReference type="HAMAP" id="MF_00267">
    <property type="entry name" value="MinC"/>
    <property type="match status" value="1"/>
</dbReference>
<evidence type="ECO:0000256" key="4">
    <source>
        <dbReference type="ARBA" id="ARBA00046874"/>
    </source>
</evidence>
<proteinExistence type="inferred from homology"/>
<dbReference type="InterPro" id="IPR036145">
    <property type="entry name" value="MinC_C_sf"/>
</dbReference>
<feature type="compositionally biased region" description="Polar residues" evidence="6">
    <location>
        <begin position="1"/>
        <end position="25"/>
    </location>
</feature>
<evidence type="ECO:0000313" key="9">
    <source>
        <dbReference type="EMBL" id="KST69192.1"/>
    </source>
</evidence>
<dbReference type="GO" id="GO:1901891">
    <property type="term" value="P:regulation of cell septum assembly"/>
    <property type="evidence" value="ECO:0007669"/>
    <property type="project" value="InterPro"/>
</dbReference>
<dbReference type="SUPFAM" id="SSF63848">
    <property type="entry name" value="Cell-division inhibitor MinC, C-terminal domain"/>
    <property type="match status" value="1"/>
</dbReference>
<feature type="region of interest" description="Disordered" evidence="6">
    <location>
        <begin position="1"/>
        <end position="96"/>
    </location>
</feature>
<evidence type="ECO:0000256" key="5">
    <source>
        <dbReference type="HAMAP-Rule" id="MF_00267"/>
    </source>
</evidence>
<dbReference type="GO" id="GO:0000917">
    <property type="term" value="P:division septum assembly"/>
    <property type="evidence" value="ECO:0007669"/>
    <property type="project" value="UniProtKB-KW"/>
</dbReference>
<dbReference type="EMBL" id="LMTZ01000033">
    <property type="protein sequence ID" value="KST69192.1"/>
    <property type="molecule type" value="Genomic_DNA"/>
</dbReference>
<dbReference type="InterPro" id="IPR005526">
    <property type="entry name" value="Septum_form_inhib_MinC_C"/>
</dbReference>
<feature type="domain" description="Septum formation inhibitor MinC C-terminal" evidence="7">
    <location>
        <begin position="245"/>
        <end position="339"/>
    </location>
</feature>
<sequence length="360" mass="39339">MTSDSVIPDLDSNSAIPDVESQSDVSDIKPKSKAAVDGESKSTVSSLELKANNTDVKSSSPRLKPETSEDESKSNESKSNNSKPTNAISESQEGEIDTETNSIQLYDTALQENSLRNDVQVQFKTEGGRLLLILPTQSELSNAEHHWLEIWQQIKVRLNASYRLRTPNTNLHLVAGDRLLDGRQLQQLAETLSEFQIQLKSVSTNRRQTAIAAVSAGYSVEQMQAPKALSSEPKHATAPGAALYMQMTVRSGIEIRHPGTIVVLGDVNPGGIVIADGDILVWGRLRGIAHAGAKGNRECQIMALQMEPTQLRIADAVARAPEKSLTQFYPEVAYVTLEGIRVARATDFTRTQLPKTDLEL</sequence>